<protein>
    <submittedName>
        <fullName evidence="3">ATPase</fullName>
    </submittedName>
</protein>
<evidence type="ECO:0000313" key="3">
    <source>
        <dbReference type="EMBL" id="TFU00418.1"/>
    </source>
</evidence>
<keyword evidence="4" id="KW-1185">Reference proteome</keyword>
<dbReference type="Gene3D" id="3.30.530.20">
    <property type="match status" value="1"/>
</dbReference>
<dbReference type="Proteomes" id="UP000297737">
    <property type="component" value="Unassembled WGS sequence"/>
</dbReference>
<organism evidence="3 4">
    <name type="scientific">Glacieibacterium arshaanense</name>
    <dbReference type="NCBI Taxonomy" id="2511025"/>
    <lineage>
        <taxon>Bacteria</taxon>
        <taxon>Pseudomonadati</taxon>
        <taxon>Pseudomonadota</taxon>
        <taxon>Alphaproteobacteria</taxon>
        <taxon>Sphingomonadales</taxon>
        <taxon>Sphingosinicellaceae</taxon>
        <taxon>Glacieibacterium</taxon>
    </lineage>
</organism>
<dbReference type="InterPro" id="IPR023393">
    <property type="entry name" value="START-like_dom_sf"/>
</dbReference>
<name>A0A4Y9EJQ0_9SPHN</name>
<evidence type="ECO:0000259" key="2">
    <source>
        <dbReference type="Pfam" id="PF08327"/>
    </source>
</evidence>
<dbReference type="SUPFAM" id="SSF55961">
    <property type="entry name" value="Bet v1-like"/>
    <property type="match status" value="1"/>
</dbReference>
<comment type="caution">
    <text evidence="3">The sequence shown here is derived from an EMBL/GenBank/DDBJ whole genome shotgun (WGS) entry which is preliminary data.</text>
</comment>
<comment type="similarity">
    <text evidence="1">Belongs to the AHA1 family.</text>
</comment>
<dbReference type="RefSeq" id="WP_135247185.1">
    <property type="nucleotide sequence ID" value="NZ_SIHO01000004.1"/>
</dbReference>
<sequence>MTDHGGQPNRTVVERQSDQELVATRTFDAAAQTVFEAWTTPTLFMRWWAPKSMGVPLLSCEMDLRAGGQYRLEFGHEGAETFAFFGRYVEVEPGSRLVWTNDESDDGGLTTVTFADKGGTTQLVYCERYPSKAALDEAFDGMAGGMAEQFGQLHELLASLGMP</sequence>
<dbReference type="EMBL" id="SIHO01000004">
    <property type="protein sequence ID" value="TFU00418.1"/>
    <property type="molecule type" value="Genomic_DNA"/>
</dbReference>
<feature type="domain" description="Activator of Hsp90 ATPase homologue 1/2-like C-terminal" evidence="2">
    <location>
        <begin position="28"/>
        <end position="157"/>
    </location>
</feature>
<dbReference type="InterPro" id="IPR013538">
    <property type="entry name" value="ASHA1/2-like_C"/>
</dbReference>
<dbReference type="OrthoDB" id="9805228at2"/>
<accession>A0A4Y9EJQ0</accession>
<gene>
    <name evidence="3" type="ORF">EUV02_15340</name>
</gene>
<evidence type="ECO:0000256" key="1">
    <source>
        <dbReference type="ARBA" id="ARBA00006817"/>
    </source>
</evidence>
<proteinExistence type="inferred from homology"/>
<dbReference type="Pfam" id="PF08327">
    <property type="entry name" value="AHSA1"/>
    <property type="match status" value="1"/>
</dbReference>
<reference evidence="3 4" key="1">
    <citation type="submission" date="2019-02" db="EMBL/GenBank/DDBJ databases">
        <title>Polymorphobacter sp. isolated from the lake at the Tibet of China.</title>
        <authorList>
            <person name="Li A."/>
        </authorList>
    </citation>
    <scope>NUCLEOTIDE SEQUENCE [LARGE SCALE GENOMIC DNA]</scope>
    <source>
        <strain evidence="3 4">DJ1R-1</strain>
    </source>
</reference>
<evidence type="ECO:0000313" key="4">
    <source>
        <dbReference type="Proteomes" id="UP000297737"/>
    </source>
</evidence>
<dbReference type="AlphaFoldDB" id="A0A4Y9EJQ0"/>